<dbReference type="RefSeq" id="WP_002211996.1">
    <property type="nucleotide sequence ID" value="NC_008150.1"/>
</dbReference>
<dbReference type="InterPro" id="IPR007788">
    <property type="entry name" value="QCT"/>
</dbReference>
<dbReference type="SUPFAM" id="SSF50969">
    <property type="entry name" value="YVTN repeat-like/Quinoprotein amine dehydrogenase"/>
    <property type="match status" value="1"/>
</dbReference>
<evidence type="ECO:0008006" key="3">
    <source>
        <dbReference type="Google" id="ProtNLM"/>
    </source>
</evidence>
<dbReference type="HOGENOM" id="CLU_060272_2_2_6"/>
<dbReference type="GO" id="GO:0016603">
    <property type="term" value="F:glutaminyl-peptide cyclotransferase activity"/>
    <property type="evidence" value="ECO:0007669"/>
    <property type="project" value="InterPro"/>
</dbReference>
<dbReference type="GeneID" id="57974829"/>
<dbReference type="InterPro" id="IPR015943">
    <property type="entry name" value="WD40/YVTN_repeat-like_dom_sf"/>
</dbReference>
<protein>
    <recommendedName>
        <fullName evidence="3">Glutamine cyclotransferase</fullName>
    </recommendedName>
</protein>
<name>A0A0E1NMQ5_YERPA</name>
<dbReference type="InterPro" id="IPR011044">
    <property type="entry name" value="Quino_amine_DH_bsu"/>
</dbReference>
<dbReference type="AlphaFoldDB" id="A0A0E1NMQ5"/>
<dbReference type="PANTHER" id="PTHR31270:SF1">
    <property type="entry name" value="GLUTAMINYL-PEPTIDE CYCLOTRANSFERASE"/>
    <property type="match status" value="1"/>
</dbReference>
<accession>A0A0E1NMQ5</accession>
<dbReference type="Pfam" id="PF05096">
    <property type="entry name" value="Glu_cyclase_2"/>
    <property type="match status" value="1"/>
</dbReference>
<dbReference type="Proteomes" id="UP000001971">
    <property type="component" value="Chromosome"/>
</dbReference>
<dbReference type="Gene3D" id="2.130.10.10">
    <property type="entry name" value="YVTN repeat-like/Quinoprotein amine dehydrogenase"/>
    <property type="match status" value="1"/>
</dbReference>
<dbReference type="PANTHER" id="PTHR31270">
    <property type="entry name" value="GLUTAMINYL-PEPTIDE CYCLOTRANSFERASE"/>
    <property type="match status" value="1"/>
</dbReference>
<dbReference type="EMBL" id="CP000308">
    <property type="protein sequence ID" value="ABG12113.1"/>
    <property type="molecule type" value="Genomic_DNA"/>
</dbReference>
<proteinExistence type="predicted"/>
<evidence type="ECO:0000313" key="1">
    <source>
        <dbReference type="EMBL" id="ABG12113.1"/>
    </source>
</evidence>
<evidence type="ECO:0000313" key="2">
    <source>
        <dbReference type="Proteomes" id="UP000001971"/>
    </source>
</evidence>
<dbReference type="KEGG" id="ypa:YPA_0144"/>
<organism evidence="1 2">
    <name type="scientific">Yersinia pestis bv. Antiqua (strain Antiqua)</name>
    <dbReference type="NCBI Taxonomy" id="360102"/>
    <lineage>
        <taxon>Bacteria</taxon>
        <taxon>Pseudomonadati</taxon>
        <taxon>Pseudomonadota</taxon>
        <taxon>Gammaproteobacteria</taxon>
        <taxon>Enterobacterales</taxon>
        <taxon>Yersiniaceae</taxon>
        <taxon>Yersinia</taxon>
    </lineage>
</organism>
<sequence precursor="true">MEILNIPRRCFTFLLIIITYSFPLSFADSKPLKYTFEVIRKIPHDETSFTQGLVIDDGKLYETTGLYKNSKIRELDLTNGKVIRSVNLPDNIFGEGITKLGDSFYVLTWKEKKAFVINPNDLKIIKTFNYEGEGWGLTTDGINLIMGDGSDTLYFRNPADFSIIKKISVTFDGRRIEKINELEWIDGMIYANVWYSDAILVIEPENGRVVKWIELSGLQFMLDSVNRNTNTLNGIAYDKSKNKIYLTGKNWSNIFEVKFLTSK</sequence>
<reference evidence="1 2" key="1">
    <citation type="journal article" date="2006" name="J. Bacteriol.">
        <title>Complete genome sequence of Yersinia pestis strains Antiqua and Nepal516: evidence of gene reduction in an emerging pathogen.</title>
        <authorList>
            <person name="Chain P.S."/>
            <person name="Hu P."/>
            <person name="Malfatti S.A."/>
            <person name="Radnedge L."/>
            <person name="Larimer F."/>
            <person name="Vergez L.M."/>
            <person name="Worsham P."/>
            <person name="Chu M.C."/>
            <person name="Andersen G.L."/>
        </authorList>
    </citation>
    <scope>NUCLEOTIDE SEQUENCE [LARGE SCALE GENOMIC DNA]</scope>
    <source>
        <strain evidence="1 2">Antiqua</strain>
    </source>
</reference>
<gene>
    <name evidence="1" type="ordered locus">YPA_0144</name>
</gene>
<dbReference type="PATRIC" id="fig|360102.15.peg.3136"/>